<feature type="transmembrane region" description="Helical" evidence="1">
    <location>
        <begin position="90"/>
        <end position="107"/>
    </location>
</feature>
<keyword evidence="1" id="KW-0472">Membrane</keyword>
<sequence>MKYISSTIQLLFFSFLIYTPYFKIGSISVSWGYLVLTLPLLFFLKKGSIKYNKDIIIVFQSILFSFFVVAIIYVMNILRLNESTIDTRGIKIHIIAIIIFFSTFFIYKNYYSRMETFKLLRLVYFSLLINPILVILLFLSESFAEFLYQYISINPRIFTTPPLRYPGFSYDGTSYLSSFHALVFSLGWILFFDPRKQSLIQILILILSQLIIFVSMMFIGRSGLIVAFLGILMLIFYLSKNKLIFKLKTFYKISFLIVAAIIAAFQILIIINFLGYGWYVDWAFSFLGFEERDTSIDELLNNHYFLPGSWSDLLIGNSDFGTDPLISSFHSDVGYVKYIFGSGIIGLIAFLIIIFNFIKISIKYFRVKPQIAYMCILISASLLLTNFKDFYFFYPYTHYILLFFMFFALTDKKRDPQNG</sequence>
<accession>A0ABY9MP05</accession>
<feature type="transmembrane region" description="Helical" evidence="1">
    <location>
        <begin position="393"/>
        <end position="410"/>
    </location>
</feature>
<evidence type="ECO:0000313" key="3">
    <source>
        <dbReference type="Proteomes" id="UP001236657"/>
    </source>
</evidence>
<organism evidence="2 3">
    <name type="scientific">Thiothrix lacustris</name>
    <dbReference type="NCBI Taxonomy" id="525917"/>
    <lineage>
        <taxon>Bacteria</taxon>
        <taxon>Pseudomonadati</taxon>
        <taxon>Pseudomonadota</taxon>
        <taxon>Gammaproteobacteria</taxon>
        <taxon>Thiotrichales</taxon>
        <taxon>Thiotrichaceae</taxon>
        <taxon>Thiothrix</taxon>
    </lineage>
</organism>
<feature type="transmembrane region" description="Helical" evidence="1">
    <location>
        <begin position="338"/>
        <end position="358"/>
    </location>
</feature>
<reference evidence="2 3" key="1">
    <citation type="submission" date="2023-08" db="EMBL/GenBank/DDBJ databases">
        <title>New molecular markers tilS and rpoB for phylogenetic and monitoring studies of the genus Thiothrix biodiversity.</title>
        <authorList>
            <person name="Ravin N.V."/>
            <person name="Smolyakov D."/>
            <person name="Markov N.D."/>
            <person name="Beletsky A.V."/>
            <person name="Mardanov A.V."/>
            <person name="Rudenko T.S."/>
            <person name="Grabovich M.Y."/>
        </authorList>
    </citation>
    <scope>NUCLEOTIDE SEQUENCE [LARGE SCALE GENOMIC DNA]</scope>
    <source>
        <strain evidence="2 3">MK1</strain>
    </source>
</reference>
<keyword evidence="3" id="KW-1185">Reference proteome</keyword>
<feature type="transmembrane region" description="Helical" evidence="1">
    <location>
        <begin position="255"/>
        <end position="279"/>
    </location>
</feature>
<evidence type="ECO:0000256" key="1">
    <source>
        <dbReference type="SAM" id="Phobius"/>
    </source>
</evidence>
<dbReference type="Proteomes" id="UP001236657">
    <property type="component" value="Chromosome"/>
</dbReference>
<gene>
    <name evidence="2" type="ORF">RCF98_15695</name>
</gene>
<keyword evidence="1" id="KW-1133">Transmembrane helix</keyword>
<keyword evidence="1" id="KW-0812">Transmembrane</keyword>
<feature type="transmembrane region" description="Helical" evidence="1">
    <location>
        <begin position="172"/>
        <end position="192"/>
    </location>
</feature>
<protein>
    <recommendedName>
        <fullName evidence="4">O-antigen polymerase</fullName>
    </recommendedName>
</protein>
<evidence type="ECO:0000313" key="2">
    <source>
        <dbReference type="EMBL" id="WML90401.1"/>
    </source>
</evidence>
<feature type="transmembrane region" description="Helical" evidence="1">
    <location>
        <begin position="56"/>
        <end position="78"/>
    </location>
</feature>
<feature type="transmembrane region" description="Helical" evidence="1">
    <location>
        <begin position="225"/>
        <end position="243"/>
    </location>
</feature>
<feature type="transmembrane region" description="Helical" evidence="1">
    <location>
        <begin position="20"/>
        <end position="44"/>
    </location>
</feature>
<dbReference type="EMBL" id="CP133218">
    <property type="protein sequence ID" value="WML90401.1"/>
    <property type="molecule type" value="Genomic_DNA"/>
</dbReference>
<feature type="transmembrane region" description="Helical" evidence="1">
    <location>
        <begin position="119"/>
        <end position="139"/>
    </location>
</feature>
<proteinExistence type="predicted"/>
<feature type="transmembrane region" description="Helical" evidence="1">
    <location>
        <begin position="370"/>
        <end position="387"/>
    </location>
</feature>
<feature type="transmembrane region" description="Helical" evidence="1">
    <location>
        <begin position="199"/>
        <end position="219"/>
    </location>
</feature>
<name>A0ABY9MP05_9GAMM</name>
<evidence type="ECO:0008006" key="4">
    <source>
        <dbReference type="Google" id="ProtNLM"/>
    </source>
</evidence>
<dbReference type="RefSeq" id="WP_308894842.1">
    <property type="nucleotide sequence ID" value="NZ_CP133218.1"/>
</dbReference>